<protein>
    <recommendedName>
        <fullName evidence="6">L domain-like protein</fullName>
    </recommendedName>
</protein>
<evidence type="ECO:0000313" key="5">
    <source>
        <dbReference type="Proteomes" id="UP000799770"/>
    </source>
</evidence>
<feature type="compositionally biased region" description="Polar residues" evidence="3">
    <location>
        <begin position="291"/>
        <end position="319"/>
    </location>
</feature>
<feature type="compositionally biased region" description="Low complexity" evidence="3">
    <location>
        <begin position="12"/>
        <end position="26"/>
    </location>
</feature>
<dbReference type="InterPro" id="IPR003591">
    <property type="entry name" value="Leu-rich_rpt_typical-subtyp"/>
</dbReference>
<gene>
    <name evidence="4" type="ORF">BDV96DRAFT_465338</name>
</gene>
<dbReference type="SMART" id="SM00369">
    <property type="entry name" value="LRR_TYP"/>
    <property type="match status" value="10"/>
</dbReference>
<name>A0A6A5YXE1_9PLEO</name>
<organism evidence="4 5">
    <name type="scientific">Lophiotrema nucula</name>
    <dbReference type="NCBI Taxonomy" id="690887"/>
    <lineage>
        <taxon>Eukaryota</taxon>
        <taxon>Fungi</taxon>
        <taxon>Dikarya</taxon>
        <taxon>Ascomycota</taxon>
        <taxon>Pezizomycotina</taxon>
        <taxon>Dothideomycetes</taxon>
        <taxon>Pleosporomycetidae</taxon>
        <taxon>Pleosporales</taxon>
        <taxon>Lophiotremataceae</taxon>
        <taxon>Lophiotrema</taxon>
    </lineage>
</organism>
<accession>A0A6A5YXE1</accession>
<reference evidence="4" key="1">
    <citation type="journal article" date="2020" name="Stud. Mycol.">
        <title>101 Dothideomycetes genomes: a test case for predicting lifestyles and emergence of pathogens.</title>
        <authorList>
            <person name="Haridas S."/>
            <person name="Albert R."/>
            <person name="Binder M."/>
            <person name="Bloem J."/>
            <person name="Labutti K."/>
            <person name="Salamov A."/>
            <person name="Andreopoulos B."/>
            <person name="Baker S."/>
            <person name="Barry K."/>
            <person name="Bills G."/>
            <person name="Bluhm B."/>
            <person name="Cannon C."/>
            <person name="Castanera R."/>
            <person name="Culley D."/>
            <person name="Daum C."/>
            <person name="Ezra D."/>
            <person name="Gonzalez J."/>
            <person name="Henrissat B."/>
            <person name="Kuo A."/>
            <person name="Liang C."/>
            <person name="Lipzen A."/>
            <person name="Lutzoni F."/>
            <person name="Magnuson J."/>
            <person name="Mondo S."/>
            <person name="Nolan M."/>
            <person name="Ohm R."/>
            <person name="Pangilinan J."/>
            <person name="Park H.-J."/>
            <person name="Ramirez L."/>
            <person name="Alfaro M."/>
            <person name="Sun H."/>
            <person name="Tritt A."/>
            <person name="Yoshinaga Y."/>
            <person name="Zwiers L.-H."/>
            <person name="Turgeon B."/>
            <person name="Goodwin S."/>
            <person name="Spatafora J."/>
            <person name="Crous P."/>
            <person name="Grigoriev I."/>
        </authorList>
    </citation>
    <scope>NUCLEOTIDE SEQUENCE</scope>
    <source>
        <strain evidence="4">CBS 627.86</strain>
    </source>
</reference>
<dbReference type="GO" id="GO:0005737">
    <property type="term" value="C:cytoplasm"/>
    <property type="evidence" value="ECO:0007669"/>
    <property type="project" value="TreeGrafter"/>
</dbReference>
<dbReference type="SUPFAM" id="SSF52047">
    <property type="entry name" value="RNI-like"/>
    <property type="match status" value="1"/>
</dbReference>
<dbReference type="Pfam" id="PF00560">
    <property type="entry name" value="LRR_1"/>
    <property type="match status" value="1"/>
</dbReference>
<feature type="compositionally biased region" description="Low complexity" evidence="3">
    <location>
        <begin position="60"/>
        <end position="95"/>
    </location>
</feature>
<dbReference type="Gene3D" id="3.80.10.10">
    <property type="entry name" value="Ribonuclease Inhibitor"/>
    <property type="match status" value="2"/>
</dbReference>
<dbReference type="PROSITE" id="PS51450">
    <property type="entry name" value="LRR"/>
    <property type="match status" value="4"/>
</dbReference>
<sequence length="1061" mass="114841">QSSLPLRTSGIPRPSSRLPVLRPSGSQSQLRPAASTEPLRKRPSLLSFSRPSQPAPAPPVVQRKTSRSSLVRSTTPSTTTLSNTSSNRASLASATKRGVPASTHVRTSTNDSVFKKPIGRPPSRQTKPKPQPTAAAQEDVLGDLDGFRCASRASSRAGFREEEDTVVESDSEPAKPPNRKGRLSLSDRTIESLSQLPASPAGKGRRRSSFFSADNSMPPPARPASALGNGRRPTTSDGTPQANPATPKRAAGMSSRGSMTAPGKRSVSASVPSTTTTPSKSSSVVRPASTLRKQPLSQMQNNQNTPKPRPLSNSKTMTARTPKARPSLSGIFGQAVSPPATAVPLTPSPDRETTVTNGTPVTGRKVSSSSAAFRDQIAKAKAARRSDVSARSAESPPAKVPSSSNALREQIAKAKEAARRANATRNFRTDTPPREVPAVTENEFGIEPDPAEISQFDFGLDDPFNQSSKGSKSLLRKRIDAARVEGRLNIAAMSLVDFPDDVLTMYKYDPNDTTVAWGEVVDLTTIIAADNEFATLPDKLFPDIDMESYVETDEEDGPQFGAVQTIDLHGNALHHLPLGMRRLTMLSKLNLSRNQLDSTAFDLITQIATLRELRLGENKLEGAIPASLGRLTQLEVLELQSNRLSSLPSEIRELVRLRTLNISDNSLSQVPSELFTSVPIVELIATKNKFKGPIFDVDTVPHLQSLQLSNTSLTSLCASGTVLLPALKTLDLSTNRLSSLPDISSWTNLTTLLVGENKLTSFPEGFVSLRQLRTADFTANDITKLDAKIALMENLENLTIAANPLRERKFLTMDTSDLKRDLLSRMAPTNVEAANVDEQAGMDALTEVGGVENGWQLKPSGTLDLSLQNLTQVDDDAIVAFSEANDIRQLYLQQNYLAAVPNVLSRLTHLTLLDLSKNNITRPLTEPLSLPKLRELRLSGNKIQCLDDLMSYLSAPSLQHLDVSNNRISGPLPTLRAVFPDLFLLMASDNTISDISADALDGLKIVNLSNNEIPRLDPRIGLLQGTLTAFDVEGNTFRVPNHAVLQKGTETVLNWLRDKIP</sequence>
<dbReference type="SUPFAM" id="SSF52058">
    <property type="entry name" value="L domain-like"/>
    <property type="match status" value="1"/>
</dbReference>
<dbReference type="SMART" id="SM00364">
    <property type="entry name" value="LRR_BAC"/>
    <property type="match status" value="8"/>
</dbReference>
<feature type="non-terminal residue" evidence="4">
    <location>
        <position position="1061"/>
    </location>
</feature>
<dbReference type="InterPro" id="IPR001611">
    <property type="entry name" value="Leu-rich_rpt"/>
</dbReference>
<dbReference type="PANTHER" id="PTHR48051">
    <property type="match status" value="1"/>
</dbReference>
<feature type="non-terminal residue" evidence="4">
    <location>
        <position position="1"/>
    </location>
</feature>
<feature type="compositionally biased region" description="Low complexity" evidence="3">
    <location>
        <begin position="266"/>
        <end position="285"/>
    </location>
</feature>
<evidence type="ECO:0000313" key="4">
    <source>
        <dbReference type="EMBL" id="KAF2111825.1"/>
    </source>
</evidence>
<feature type="region of interest" description="Disordered" evidence="3">
    <location>
        <begin position="1"/>
        <end position="407"/>
    </location>
</feature>
<feature type="compositionally biased region" description="Polar residues" evidence="3">
    <location>
        <begin position="354"/>
        <end position="371"/>
    </location>
</feature>
<feature type="compositionally biased region" description="Acidic residues" evidence="3">
    <location>
        <begin position="161"/>
        <end position="171"/>
    </location>
</feature>
<proteinExistence type="predicted"/>
<feature type="compositionally biased region" description="Polar residues" evidence="3">
    <location>
        <begin position="232"/>
        <end position="244"/>
    </location>
</feature>
<dbReference type="InterPro" id="IPR032675">
    <property type="entry name" value="LRR_dom_sf"/>
</dbReference>
<dbReference type="SMART" id="SM00365">
    <property type="entry name" value="LRR_SD22"/>
    <property type="match status" value="4"/>
</dbReference>
<evidence type="ECO:0000256" key="3">
    <source>
        <dbReference type="SAM" id="MobiDB-lite"/>
    </source>
</evidence>
<dbReference type="OrthoDB" id="676979at2759"/>
<keyword evidence="1" id="KW-0433">Leucine-rich repeat</keyword>
<evidence type="ECO:0000256" key="2">
    <source>
        <dbReference type="ARBA" id="ARBA00022737"/>
    </source>
</evidence>
<keyword evidence="2" id="KW-0677">Repeat</keyword>
<evidence type="ECO:0000256" key="1">
    <source>
        <dbReference type="ARBA" id="ARBA00022614"/>
    </source>
</evidence>
<dbReference type="AlphaFoldDB" id="A0A6A5YXE1"/>
<dbReference type="EMBL" id="ML977333">
    <property type="protein sequence ID" value="KAF2111825.1"/>
    <property type="molecule type" value="Genomic_DNA"/>
</dbReference>
<dbReference type="PRINTS" id="PR00019">
    <property type="entry name" value="LEURICHRPT"/>
</dbReference>
<dbReference type="PANTHER" id="PTHR48051:SF46">
    <property type="entry name" value="LEUCINE RICH REPEAT-CONTAINING DOMAIN PROTEIN"/>
    <property type="match status" value="1"/>
</dbReference>
<dbReference type="InterPro" id="IPR050216">
    <property type="entry name" value="LRR_domain-containing"/>
</dbReference>
<dbReference type="Pfam" id="PF13855">
    <property type="entry name" value="LRR_8"/>
    <property type="match status" value="1"/>
</dbReference>
<dbReference type="Proteomes" id="UP000799770">
    <property type="component" value="Unassembled WGS sequence"/>
</dbReference>
<evidence type="ECO:0008006" key="6">
    <source>
        <dbReference type="Google" id="ProtNLM"/>
    </source>
</evidence>
<keyword evidence="5" id="KW-1185">Reference proteome</keyword>